<proteinExistence type="predicted"/>
<protein>
    <submittedName>
        <fullName evidence="2">Uncharacterized protein</fullName>
    </submittedName>
</protein>
<reference evidence="2 3" key="1">
    <citation type="journal article" date="2023" name="G3 (Bethesda)">
        <title>A haplotype-resolved chromosome-scale genome for Quercus rubra L. provides insights into the genetics of adaptive traits for red oak species.</title>
        <authorList>
            <person name="Kapoor B."/>
            <person name="Jenkins J."/>
            <person name="Schmutz J."/>
            <person name="Zhebentyayeva T."/>
            <person name="Kuelheim C."/>
            <person name="Coggeshall M."/>
            <person name="Heim C."/>
            <person name="Lasky J.R."/>
            <person name="Leites L."/>
            <person name="Islam-Faridi N."/>
            <person name="Romero-Severson J."/>
            <person name="DeLeo V.L."/>
            <person name="Lucas S.M."/>
            <person name="Lazic D."/>
            <person name="Gailing O."/>
            <person name="Carlson J."/>
            <person name="Staton M."/>
        </authorList>
    </citation>
    <scope>NUCLEOTIDE SEQUENCE [LARGE SCALE GENOMIC DNA]</scope>
    <source>
        <strain evidence="2">Pseudo-F2</strain>
    </source>
</reference>
<dbReference type="InterPro" id="IPR036770">
    <property type="entry name" value="Ankyrin_rpt-contain_sf"/>
</dbReference>
<sequence length="268" mass="30195">MSHRMSHPHGASFENIDQQAPSSVESITADTSPHMALVIKSETSRHVAEENQNQTYKCETSKRPTRSEYLELYPAALEGNWDKAKRVVEEYPEAIRDSITETRDVLHIAFASKHTSFVKEVVRFLTDEDLERINVNGDTALCFAAKLGTVKIAKEMVKKNNRLPLIRSSEERSPLHIAAKLGSRDMTSYLCDVTPFEGLSPDERIEILMATITNDMYDIALKILEKDATLGTKKDKKTIAALRELAKKPLVIGGKSRLSLWERCFNFG</sequence>
<comment type="caution">
    <text evidence="2">The sequence shown here is derived from an EMBL/GenBank/DDBJ whole genome shotgun (WGS) entry which is preliminary data.</text>
</comment>
<name>A0AAN7E6Y7_QUERU</name>
<dbReference type="EMBL" id="JAXUIC010000011">
    <property type="protein sequence ID" value="KAK4564376.1"/>
    <property type="molecule type" value="Genomic_DNA"/>
</dbReference>
<accession>A0AAN7E6Y7</accession>
<dbReference type="SUPFAM" id="SSF48403">
    <property type="entry name" value="Ankyrin repeat"/>
    <property type="match status" value="1"/>
</dbReference>
<evidence type="ECO:0000313" key="2">
    <source>
        <dbReference type="EMBL" id="KAK4564376.1"/>
    </source>
</evidence>
<gene>
    <name evidence="2" type="ORF">RGQ29_006446</name>
</gene>
<evidence type="ECO:0000256" key="1">
    <source>
        <dbReference type="SAM" id="MobiDB-lite"/>
    </source>
</evidence>
<evidence type="ECO:0000313" key="3">
    <source>
        <dbReference type="Proteomes" id="UP001324115"/>
    </source>
</evidence>
<dbReference type="AlphaFoldDB" id="A0AAN7E6Y7"/>
<dbReference type="PANTHER" id="PTHR24121">
    <property type="entry name" value="NO MECHANORECEPTOR POTENTIAL C, ISOFORM D-RELATED"/>
    <property type="match status" value="1"/>
</dbReference>
<dbReference type="Gene3D" id="1.25.40.20">
    <property type="entry name" value="Ankyrin repeat-containing domain"/>
    <property type="match status" value="1"/>
</dbReference>
<organism evidence="2 3">
    <name type="scientific">Quercus rubra</name>
    <name type="common">Northern red oak</name>
    <name type="synonym">Quercus borealis</name>
    <dbReference type="NCBI Taxonomy" id="3512"/>
    <lineage>
        <taxon>Eukaryota</taxon>
        <taxon>Viridiplantae</taxon>
        <taxon>Streptophyta</taxon>
        <taxon>Embryophyta</taxon>
        <taxon>Tracheophyta</taxon>
        <taxon>Spermatophyta</taxon>
        <taxon>Magnoliopsida</taxon>
        <taxon>eudicotyledons</taxon>
        <taxon>Gunneridae</taxon>
        <taxon>Pentapetalae</taxon>
        <taxon>rosids</taxon>
        <taxon>fabids</taxon>
        <taxon>Fagales</taxon>
        <taxon>Fagaceae</taxon>
        <taxon>Quercus</taxon>
    </lineage>
</organism>
<keyword evidence="3" id="KW-1185">Reference proteome</keyword>
<dbReference type="PANTHER" id="PTHR24121:SF20">
    <property type="entry name" value="TONSOKU-LIKE PROTEIN"/>
    <property type="match status" value="1"/>
</dbReference>
<feature type="region of interest" description="Disordered" evidence="1">
    <location>
        <begin position="1"/>
        <end position="22"/>
    </location>
</feature>
<dbReference type="InterPro" id="IPR002110">
    <property type="entry name" value="Ankyrin_rpt"/>
</dbReference>
<dbReference type="Proteomes" id="UP001324115">
    <property type="component" value="Unassembled WGS sequence"/>
</dbReference>
<dbReference type="SMART" id="SM00248">
    <property type="entry name" value="ANK"/>
    <property type="match status" value="3"/>
</dbReference>